<dbReference type="EMBL" id="CP034465">
    <property type="protein sequence ID" value="AZP03702.1"/>
    <property type="molecule type" value="Genomic_DNA"/>
</dbReference>
<name>A0A3Q9BLE5_9LACT</name>
<dbReference type="NCBIfam" id="NF005253">
    <property type="entry name" value="PRK06762.1-4"/>
    <property type="match status" value="1"/>
</dbReference>
<dbReference type="SUPFAM" id="SSF52540">
    <property type="entry name" value="P-loop containing nucleoside triphosphate hydrolases"/>
    <property type="match status" value="1"/>
</dbReference>
<gene>
    <name evidence="1" type="ORF">EJN90_02890</name>
</gene>
<dbReference type="Gene3D" id="3.40.50.300">
    <property type="entry name" value="P-loop containing nucleotide triphosphate hydrolases"/>
    <property type="match status" value="1"/>
</dbReference>
<sequence length="165" mass="19030">MISKLIILRGNSGSGKTTTASKLQKVLGENTLLVSQDMIRRDMLKVPDREGNLSIELIKQIAEYGLGKCPFVIVEGILINKRYKNMLLELINIFEQNAYVYYFDIPFDETLIRHSNRAKVNEFGEKEMRSWWNEKDYLGVSNERIITKNSTLEEVVDLILEDLGK</sequence>
<evidence type="ECO:0000313" key="1">
    <source>
        <dbReference type="EMBL" id="AZP03702.1"/>
    </source>
</evidence>
<dbReference type="AlphaFoldDB" id="A0A3Q9BLE5"/>
<accession>A0A3Q9BLE5</accession>
<dbReference type="NCBIfam" id="NF005255">
    <property type="entry name" value="PRK06762.2-2"/>
    <property type="match status" value="1"/>
</dbReference>
<evidence type="ECO:0000313" key="2">
    <source>
        <dbReference type="Proteomes" id="UP000273326"/>
    </source>
</evidence>
<proteinExistence type="predicted"/>
<protein>
    <recommendedName>
        <fullName evidence="3">Uridine kinase</fullName>
    </recommendedName>
</protein>
<dbReference type="NCBIfam" id="NF005251">
    <property type="entry name" value="PRK06762.1-1"/>
    <property type="match status" value="1"/>
</dbReference>
<organism evidence="1 2">
    <name type="scientific">Jeotgalibaca ciconiae</name>
    <dbReference type="NCBI Taxonomy" id="2496265"/>
    <lineage>
        <taxon>Bacteria</taxon>
        <taxon>Bacillati</taxon>
        <taxon>Bacillota</taxon>
        <taxon>Bacilli</taxon>
        <taxon>Lactobacillales</taxon>
        <taxon>Carnobacteriaceae</taxon>
        <taxon>Jeotgalibaca</taxon>
    </lineage>
</organism>
<dbReference type="InterPro" id="IPR027417">
    <property type="entry name" value="P-loop_NTPase"/>
</dbReference>
<dbReference type="KEGG" id="jeh:EJN90_02890"/>
<reference evidence="2" key="1">
    <citation type="submission" date="2018-12" db="EMBL/GenBank/DDBJ databases">
        <title>Complete genome sequencing of Jeotgalibaca sp. H21T32.</title>
        <authorList>
            <person name="Bae J.-W."/>
            <person name="Lee S.-Y."/>
        </authorList>
    </citation>
    <scope>NUCLEOTIDE SEQUENCE [LARGE SCALE GENOMIC DNA]</scope>
    <source>
        <strain evidence="2">H21T32</strain>
    </source>
</reference>
<evidence type="ECO:0008006" key="3">
    <source>
        <dbReference type="Google" id="ProtNLM"/>
    </source>
</evidence>
<dbReference type="OrthoDB" id="9781848at2"/>
<dbReference type="Pfam" id="PF13671">
    <property type="entry name" value="AAA_33"/>
    <property type="match status" value="1"/>
</dbReference>
<dbReference type="RefSeq" id="WP_126108792.1">
    <property type="nucleotide sequence ID" value="NZ_CP034465.1"/>
</dbReference>
<keyword evidence="2" id="KW-1185">Reference proteome</keyword>
<dbReference type="Proteomes" id="UP000273326">
    <property type="component" value="Chromosome"/>
</dbReference>